<dbReference type="RefSeq" id="WP_097114716.1">
    <property type="nucleotide sequence ID" value="NZ_CP083931.1"/>
</dbReference>
<dbReference type="CDD" id="cd00093">
    <property type="entry name" value="HTH_XRE"/>
    <property type="match status" value="1"/>
</dbReference>
<organism evidence="4 5">
    <name type="scientific">Alysiella filiformis DSM 16848</name>
    <dbReference type="NCBI Taxonomy" id="1120981"/>
    <lineage>
        <taxon>Bacteria</taxon>
        <taxon>Pseudomonadati</taxon>
        <taxon>Pseudomonadota</taxon>
        <taxon>Betaproteobacteria</taxon>
        <taxon>Neisseriales</taxon>
        <taxon>Neisseriaceae</taxon>
        <taxon>Alysiella</taxon>
    </lineage>
</organism>
<evidence type="ECO:0000256" key="1">
    <source>
        <dbReference type="ARBA" id="ARBA00023125"/>
    </source>
</evidence>
<dbReference type="Proteomes" id="UP000219669">
    <property type="component" value="Unassembled WGS sequence"/>
</dbReference>
<keyword evidence="2" id="KW-0175">Coiled coil</keyword>
<evidence type="ECO:0000259" key="3">
    <source>
        <dbReference type="PROSITE" id="PS50943"/>
    </source>
</evidence>
<protein>
    <submittedName>
        <fullName evidence="4">Helix-turn-helix</fullName>
    </submittedName>
</protein>
<dbReference type="Pfam" id="PF01381">
    <property type="entry name" value="HTH_3"/>
    <property type="match status" value="1"/>
</dbReference>
<dbReference type="Gene3D" id="1.10.260.40">
    <property type="entry name" value="lambda repressor-like DNA-binding domains"/>
    <property type="match status" value="1"/>
</dbReference>
<dbReference type="GO" id="GO:0003677">
    <property type="term" value="F:DNA binding"/>
    <property type="evidence" value="ECO:0007669"/>
    <property type="project" value="UniProtKB-KW"/>
</dbReference>
<dbReference type="PANTHER" id="PTHR46558:SF4">
    <property type="entry name" value="DNA-BIDING PHAGE PROTEIN"/>
    <property type="match status" value="1"/>
</dbReference>
<dbReference type="InterPro" id="IPR010982">
    <property type="entry name" value="Lambda_DNA-bd_dom_sf"/>
</dbReference>
<dbReference type="SUPFAM" id="SSF47413">
    <property type="entry name" value="lambda repressor-like DNA-binding domains"/>
    <property type="match status" value="1"/>
</dbReference>
<gene>
    <name evidence="4" type="ORF">SAMN02746062_01724</name>
</gene>
<name>A0A286EF58_9NEIS</name>
<proteinExistence type="predicted"/>
<evidence type="ECO:0000256" key="2">
    <source>
        <dbReference type="SAM" id="Coils"/>
    </source>
</evidence>
<keyword evidence="5" id="KW-1185">Reference proteome</keyword>
<reference evidence="4 5" key="1">
    <citation type="submission" date="2017-09" db="EMBL/GenBank/DDBJ databases">
        <authorList>
            <person name="Ehlers B."/>
            <person name="Leendertz F.H."/>
        </authorList>
    </citation>
    <scope>NUCLEOTIDE SEQUENCE [LARGE SCALE GENOMIC DNA]</scope>
    <source>
        <strain evidence="4 5">DSM 16848</strain>
    </source>
</reference>
<evidence type="ECO:0000313" key="4">
    <source>
        <dbReference type="EMBL" id="SOD69533.1"/>
    </source>
</evidence>
<dbReference type="AlphaFoldDB" id="A0A286EF58"/>
<feature type="domain" description="HTH cro/C1-type" evidence="3">
    <location>
        <begin position="7"/>
        <end position="61"/>
    </location>
</feature>
<feature type="coiled-coil region" evidence="2">
    <location>
        <begin position="92"/>
        <end position="126"/>
    </location>
</feature>
<dbReference type="SMART" id="SM00530">
    <property type="entry name" value="HTH_XRE"/>
    <property type="match status" value="1"/>
</dbReference>
<evidence type="ECO:0000313" key="5">
    <source>
        <dbReference type="Proteomes" id="UP000219669"/>
    </source>
</evidence>
<dbReference type="PANTHER" id="PTHR46558">
    <property type="entry name" value="TRACRIPTIONAL REGULATORY PROTEIN-RELATED-RELATED"/>
    <property type="match status" value="1"/>
</dbReference>
<dbReference type="InterPro" id="IPR001387">
    <property type="entry name" value="Cro/C1-type_HTH"/>
</dbReference>
<dbReference type="OrthoDB" id="8611903at2"/>
<dbReference type="PROSITE" id="PS50943">
    <property type="entry name" value="HTH_CROC1"/>
    <property type="match status" value="1"/>
</dbReference>
<accession>A0A286EF58</accession>
<dbReference type="EMBL" id="OCNF01000016">
    <property type="protein sequence ID" value="SOD69533.1"/>
    <property type="molecule type" value="Genomic_DNA"/>
</dbReference>
<sequence>MAVHDKIRALRLQNNWTQEQAAEKMDMSKNGYANMERGQASININRLEKAAEVFQVDILELLNSSKDVVLFVNENFENTEQCGNYYRQSDNAEKLALQLAHQQTLLEQKDQEIAALKEIIVLLKQQLEKSQ</sequence>
<keyword evidence="1" id="KW-0238">DNA-binding</keyword>